<dbReference type="EMBL" id="LT828648">
    <property type="protein sequence ID" value="SLM48762.1"/>
    <property type="molecule type" value="Genomic_DNA"/>
</dbReference>
<dbReference type="AlphaFoldDB" id="A0A1W1I6W9"/>
<dbReference type="Gene3D" id="3.30.300.30">
    <property type="match status" value="1"/>
</dbReference>
<dbReference type="Gene3D" id="3.40.50.12780">
    <property type="entry name" value="N-terminal domain of ligase-like"/>
    <property type="match status" value="1"/>
</dbReference>
<name>A0A1W1I6W9_9BACT</name>
<dbReference type="CDD" id="cd05936">
    <property type="entry name" value="FC-FACS_FadD_like"/>
    <property type="match status" value="1"/>
</dbReference>
<dbReference type="GO" id="GO:0004467">
    <property type="term" value="F:long-chain fatty acid-CoA ligase activity"/>
    <property type="evidence" value="ECO:0007669"/>
    <property type="project" value="UniProtKB-EC"/>
</dbReference>
<dbReference type="EC" id="6.2.1.3" evidence="3"/>
<evidence type="ECO:0000313" key="3">
    <source>
        <dbReference type="EMBL" id="SLM48762.1"/>
    </source>
</evidence>
<dbReference type="Pfam" id="PF13193">
    <property type="entry name" value="AMP-binding_C"/>
    <property type="match status" value="1"/>
</dbReference>
<dbReference type="InterPro" id="IPR025110">
    <property type="entry name" value="AMP-bd_C"/>
</dbReference>
<dbReference type="SUPFAM" id="SSF56801">
    <property type="entry name" value="Acetyl-CoA synthetase-like"/>
    <property type="match status" value="1"/>
</dbReference>
<dbReference type="InterPro" id="IPR042099">
    <property type="entry name" value="ANL_N_sf"/>
</dbReference>
<keyword evidence="3" id="KW-0436">Ligase</keyword>
<dbReference type="STRING" id="1325564.NSJP_2595"/>
<proteinExistence type="predicted"/>
<dbReference type="PANTHER" id="PTHR43767:SF1">
    <property type="entry name" value="NONRIBOSOMAL PEPTIDE SYNTHASE PES1 (EUROFUNG)-RELATED"/>
    <property type="match status" value="1"/>
</dbReference>
<dbReference type="InterPro" id="IPR050237">
    <property type="entry name" value="ATP-dep_AMP-bd_enzyme"/>
</dbReference>
<organism evidence="3 4">
    <name type="scientific">Nitrospira japonica</name>
    <dbReference type="NCBI Taxonomy" id="1325564"/>
    <lineage>
        <taxon>Bacteria</taxon>
        <taxon>Pseudomonadati</taxon>
        <taxon>Nitrospirota</taxon>
        <taxon>Nitrospiria</taxon>
        <taxon>Nitrospirales</taxon>
        <taxon>Nitrospiraceae</taxon>
        <taxon>Nitrospira</taxon>
    </lineage>
</organism>
<dbReference type="Proteomes" id="UP000192042">
    <property type="component" value="Chromosome I"/>
</dbReference>
<accession>A0A1W1I6W9</accession>
<keyword evidence="4" id="KW-1185">Reference proteome</keyword>
<reference evidence="3 4" key="1">
    <citation type="submission" date="2017-03" db="EMBL/GenBank/DDBJ databases">
        <authorList>
            <person name="Afonso C.L."/>
            <person name="Miller P.J."/>
            <person name="Scott M.A."/>
            <person name="Spackman E."/>
            <person name="Goraichik I."/>
            <person name="Dimitrov K.M."/>
            <person name="Suarez D.L."/>
            <person name="Swayne D.E."/>
        </authorList>
    </citation>
    <scope>NUCLEOTIDE SEQUENCE [LARGE SCALE GENOMIC DNA]</scope>
    <source>
        <strain evidence="3">Genome sequencing of Nitrospira japonica strain NJ11</strain>
    </source>
</reference>
<sequence>MPERLWMSHYPHGVPPQIPLSSETLLDVLSGSARRFSRRPALYFFGKTISYHDCQALVDKFACGLAALGVRKGDRVALCLPNCPQTVIAYFGILRAGGIVVACNPTYTEHELSHQLHDAGAKAIVVLDQMYQKIRHLDIELVIVTQITDFMTTIARYLYNHRNNRHVVDIPIGGATRLFHDVLNLTDGDPAQLPVVTPEDIAVLQYTGGITGLSKGAELRHRNLTANIRQLVSWFSPAERVESFLAALPLFHVFGMTVTQNICLAVGGCMILVPDPRNMSVLLSLLRKKQPTVITLVPAFVRKLLEHCVATDFASTKFVICGGAALPYELLKKFKEHTGHLIVEGYGLSEASPVTHCNIPRGLSVKRSIGLPVPNTDARIVDESGCDVREGEIGELWVRGPQVMERYWNNPVETANAVKPGGWLATGDMARTDQDGFFYVVDRKKDMILSNSGFNVYPAEVEQALQLHPLVQDAAVIGVQAGDGGESIKAFVVPKTTALTAEDLVTHCRHYLAAYKVPRKIEFRNELPRSILGKMLHRVLRVEEQARLQPNG</sequence>
<dbReference type="InterPro" id="IPR045851">
    <property type="entry name" value="AMP-bd_C_sf"/>
</dbReference>
<evidence type="ECO:0000259" key="1">
    <source>
        <dbReference type="Pfam" id="PF00501"/>
    </source>
</evidence>
<dbReference type="Pfam" id="PF00501">
    <property type="entry name" value="AMP-binding"/>
    <property type="match status" value="1"/>
</dbReference>
<dbReference type="OrthoDB" id="9803968at2"/>
<evidence type="ECO:0000313" key="4">
    <source>
        <dbReference type="Proteomes" id="UP000192042"/>
    </source>
</evidence>
<evidence type="ECO:0000259" key="2">
    <source>
        <dbReference type="Pfam" id="PF13193"/>
    </source>
</evidence>
<feature type="domain" description="AMP-dependent synthetase/ligase" evidence="1">
    <location>
        <begin position="32"/>
        <end position="408"/>
    </location>
</feature>
<feature type="domain" description="AMP-binding enzyme C-terminal" evidence="2">
    <location>
        <begin position="460"/>
        <end position="534"/>
    </location>
</feature>
<gene>
    <name evidence="3" type="primary">lcfA</name>
    <name evidence="3" type="ORF">NSJP_2595</name>
</gene>
<dbReference type="KEGG" id="nja:NSJP_2595"/>
<dbReference type="RefSeq" id="WP_080887097.1">
    <property type="nucleotide sequence ID" value="NZ_LT828648.1"/>
</dbReference>
<dbReference type="PANTHER" id="PTHR43767">
    <property type="entry name" value="LONG-CHAIN-FATTY-ACID--COA LIGASE"/>
    <property type="match status" value="1"/>
</dbReference>
<dbReference type="InterPro" id="IPR000873">
    <property type="entry name" value="AMP-dep_synth/lig_dom"/>
</dbReference>
<protein>
    <submittedName>
        <fullName evidence="3">Long-chain-fatty-acid--CoA ligase</fullName>
        <ecNumber evidence="3">6.2.1.3</ecNumber>
    </submittedName>
</protein>